<dbReference type="Proteomes" id="UP000034166">
    <property type="component" value="Unassembled WGS sequence"/>
</dbReference>
<reference evidence="1 2" key="1">
    <citation type="submission" date="2015-04" db="EMBL/GenBank/DDBJ databases">
        <title>Taxonomic description and genome sequence of Bacillus campisalis sp. nov., a novel member of the genus Bacillus isolated from solar saltern.</title>
        <authorList>
            <person name="Mathan Kumar R."/>
            <person name="Kaur G."/>
            <person name="Kumar A."/>
            <person name="Singh N.K."/>
            <person name="Kaur N."/>
            <person name="Kumar N."/>
            <person name="Mayilraj S."/>
        </authorList>
    </citation>
    <scope>NUCLEOTIDE SEQUENCE [LARGE SCALE GENOMIC DNA]</scope>
    <source>
        <strain evidence="1 2">SA2-6</strain>
    </source>
</reference>
<evidence type="ECO:0000313" key="1">
    <source>
        <dbReference type="EMBL" id="KKK39857.1"/>
    </source>
</evidence>
<dbReference type="EMBL" id="LAYY01000001">
    <property type="protein sequence ID" value="KKK39857.1"/>
    <property type="molecule type" value="Genomic_DNA"/>
</dbReference>
<comment type="caution">
    <text evidence="1">The sequence shown here is derived from an EMBL/GenBank/DDBJ whole genome shotgun (WGS) entry which is preliminary data.</text>
</comment>
<proteinExistence type="predicted"/>
<evidence type="ECO:0000313" key="2">
    <source>
        <dbReference type="Proteomes" id="UP000034166"/>
    </source>
</evidence>
<gene>
    <name evidence="1" type="ORF">WQ57_00750</name>
</gene>
<protein>
    <submittedName>
        <fullName evidence="1">Uncharacterized protein</fullName>
    </submittedName>
</protein>
<dbReference type="PATRIC" id="fig|1408103.3.peg.165"/>
<name>A0A0M2T3M3_9BACI</name>
<accession>A0A0M2T3M3</accession>
<organism evidence="1 2">
    <name type="scientific">Mesobacillus campisalis</name>
    <dbReference type="NCBI Taxonomy" id="1408103"/>
    <lineage>
        <taxon>Bacteria</taxon>
        <taxon>Bacillati</taxon>
        <taxon>Bacillota</taxon>
        <taxon>Bacilli</taxon>
        <taxon>Bacillales</taxon>
        <taxon>Bacillaceae</taxon>
        <taxon>Mesobacillus</taxon>
    </lineage>
</organism>
<keyword evidence="2" id="KW-1185">Reference proteome</keyword>
<sequence>MLLLKHIKGEDGMFNEEYEHLLKKSIKVAPDWLKEDVESIVEKEPSAGISYLISELFHTYTFGIRHILSARHLTSEWSQISRERLNIIDNNIDIIVALYHEAKKRNKRII</sequence>
<dbReference type="AlphaFoldDB" id="A0A0M2T3M3"/>